<dbReference type="WBParaSite" id="jg14045">
    <property type="protein sequence ID" value="jg14045"/>
    <property type="gene ID" value="jg14045"/>
</dbReference>
<evidence type="ECO:0000313" key="1">
    <source>
        <dbReference type="Proteomes" id="UP000887574"/>
    </source>
</evidence>
<sequence length="119" mass="13022">MTLEVAEGAILKGSANSSDYPLSKGYQLYSYFINPIDDRLPPSLINALTENHRNGPVAEADHQGYDDTRGSFVNIRVVGKGTIDGSGWLRNKTDLIDEAGNNLAQFDKSNNTNWGTLAY</sequence>
<name>A0A915D022_9BILA</name>
<evidence type="ECO:0000313" key="2">
    <source>
        <dbReference type="WBParaSite" id="jg14045"/>
    </source>
</evidence>
<keyword evidence="1" id="KW-1185">Reference proteome</keyword>
<dbReference type="Gene3D" id="2.160.20.10">
    <property type="entry name" value="Single-stranded right-handed beta-helix, Pectin lyase-like"/>
    <property type="match status" value="1"/>
</dbReference>
<protein>
    <submittedName>
        <fullName evidence="2">Uncharacterized protein</fullName>
    </submittedName>
</protein>
<accession>A0A915D022</accession>
<dbReference type="AlphaFoldDB" id="A0A915D022"/>
<organism evidence="1 2">
    <name type="scientific">Ditylenchus dipsaci</name>
    <dbReference type="NCBI Taxonomy" id="166011"/>
    <lineage>
        <taxon>Eukaryota</taxon>
        <taxon>Metazoa</taxon>
        <taxon>Ecdysozoa</taxon>
        <taxon>Nematoda</taxon>
        <taxon>Chromadorea</taxon>
        <taxon>Rhabditida</taxon>
        <taxon>Tylenchina</taxon>
        <taxon>Tylenchomorpha</taxon>
        <taxon>Sphaerularioidea</taxon>
        <taxon>Anguinidae</taxon>
        <taxon>Anguininae</taxon>
        <taxon>Ditylenchus</taxon>
    </lineage>
</organism>
<dbReference type="Proteomes" id="UP000887574">
    <property type="component" value="Unplaced"/>
</dbReference>
<reference evidence="2" key="1">
    <citation type="submission" date="2022-11" db="UniProtKB">
        <authorList>
            <consortium name="WormBaseParasite"/>
        </authorList>
    </citation>
    <scope>IDENTIFICATION</scope>
</reference>
<proteinExistence type="predicted"/>
<dbReference type="InterPro" id="IPR012334">
    <property type="entry name" value="Pectin_lyas_fold"/>
</dbReference>